<keyword evidence="1" id="KW-0472">Membrane</keyword>
<feature type="transmembrane region" description="Helical" evidence="1">
    <location>
        <begin position="12"/>
        <end position="32"/>
    </location>
</feature>
<keyword evidence="1" id="KW-1133">Transmembrane helix</keyword>
<evidence type="ECO:0000313" key="2">
    <source>
        <dbReference type="EMBL" id="MFC5063233.1"/>
    </source>
</evidence>
<gene>
    <name evidence="2" type="ORF">ACFPBZ_13520</name>
</gene>
<name>A0ABV9YK66_9PSEU</name>
<proteinExistence type="predicted"/>
<evidence type="ECO:0008006" key="4">
    <source>
        <dbReference type="Google" id="ProtNLM"/>
    </source>
</evidence>
<keyword evidence="1" id="KW-0812">Transmembrane</keyword>
<comment type="caution">
    <text evidence="2">The sequence shown here is derived from an EMBL/GenBank/DDBJ whole genome shotgun (WGS) entry which is preliminary data.</text>
</comment>
<protein>
    <recommendedName>
        <fullName evidence="4">DUF4352 domain-containing protein</fullName>
    </recommendedName>
</protein>
<evidence type="ECO:0000256" key="1">
    <source>
        <dbReference type="SAM" id="Phobius"/>
    </source>
</evidence>
<sequence length="175" mass="17406">MKNLLKSKRARVAVIVGGALGIVGIALAAFLLTATVTGGVTFRDQNADFRVSASGTLGTNGMDCTNSRVTDGNNISINPVIARFTSPGKPAQVPAQQCTVAVRIDNTGSVPLAVDGTFSAPAGVTFAFGGGPANGSIPAGGRADYTVNLDVAAGSQPSAGLITGELRLTSSGGTQ</sequence>
<keyword evidence="3" id="KW-1185">Reference proteome</keyword>
<organism evidence="2 3">
    <name type="scientific">Actinomycetospora atypica</name>
    <dbReference type="NCBI Taxonomy" id="1290095"/>
    <lineage>
        <taxon>Bacteria</taxon>
        <taxon>Bacillati</taxon>
        <taxon>Actinomycetota</taxon>
        <taxon>Actinomycetes</taxon>
        <taxon>Pseudonocardiales</taxon>
        <taxon>Pseudonocardiaceae</taxon>
        <taxon>Actinomycetospora</taxon>
    </lineage>
</organism>
<reference evidence="3" key="1">
    <citation type="journal article" date="2019" name="Int. J. Syst. Evol. Microbiol.">
        <title>The Global Catalogue of Microorganisms (GCM) 10K type strain sequencing project: providing services to taxonomists for standard genome sequencing and annotation.</title>
        <authorList>
            <consortium name="The Broad Institute Genomics Platform"/>
            <consortium name="The Broad Institute Genome Sequencing Center for Infectious Disease"/>
            <person name="Wu L."/>
            <person name="Ma J."/>
        </authorList>
    </citation>
    <scope>NUCLEOTIDE SEQUENCE [LARGE SCALE GENOMIC DNA]</scope>
    <source>
        <strain evidence="3">CGMCC 4.7093</strain>
    </source>
</reference>
<accession>A0ABV9YK66</accession>
<dbReference type="EMBL" id="JBHSIV010000012">
    <property type="protein sequence ID" value="MFC5063233.1"/>
    <property type="molecule type" value="Genomic_DNA"/>
</dbReference>
<dbReference type="RefSeq" id="WP_378036580.1">
    <property type="nucleotide sequence ID" value="NZ_JBHSIV010000012.1"/>
</dbReference>
<dbReference type="Proteomes" id="UP001595947">
    <property type="component" value="Unassembled WGS sequence"/>
</dbReference>
<evidence type="ECO:0000313" key="3">
    <source>
        <dbReference type="Proteomes" id="UP001595947"/>
    </source>
</evidence>